<dbReference type="STRING" id="106648.GCA_000753985_02317"/>
<gene>
    <name evidence="1" type="ORF">I9054_000345</name>
</gene>
<dbReference type="PANTHER" id="PTHR42997">
    <property type="entry name" value="HIT FAMILY HYDROLASE"/>
    <property type="match status" value="1"/>
</dbReference>
<sequence>MTEIKCPYCEFEEFDIIDKNEFGAILPEQNPLSKGHSVIIPLRHIDSFFEVSEKERKSLSSLLELARNELKLRHQPEGFHIAFNDGDVFGQEQNKHFHIHIIPRYKNEPLKLDQRWGIINEN</sequence>
<dbReference type="Proteomes" id="UP000644140">
    <property type="component" value="Chromosome"/>
</dbReference>
<dbReference type="SUPFAM" id="SSF54197">
    <property type="entry name" value="HIT-like"/>
    <property type="match status" value="1"/>
</dbReference>
<dbReference type="InterPro" id="IPR036265">
    <property type="entry name" value="HIT-like_sf"/>
</dbReference>
<dbReference type="PROSITE" id="PS51084">
    <property type="entry name" value="HIT_2"/>
    <property type="match status" value="1"/>
</dbReference>
<dbReference type="InterPro" id="IPR052908">
    <property type="entry name" value="AP-4-A_phosphorylase"/>
</dbReference>
<proteinExistence type="predicted"/>
<dbReference type="InterPro" id="IPR011146">
    <property type="entry name" value="HIT-like"/>
</dbReference>
<accession>A0A0A8TNL1</accession>
<organism evidence="1 2">
    <name type="scientific">Acinetobacter bereziniae</name>
    <name type="common">Acinetobacter genomosp. 10</name>
    <dbReference type="NCBI Taxonomy" id="106648"/>
    <lineage>
        <taxon>Bacteria</taxon>
        <taxon>Pseudomonadati</taxon>
        <taxon>Pseudomonadota</taxon>
        <taxon>Gammaproteobacteria</taxon>
        <taxon>Moraxellales</taxon>
        <taxon>Moraxellaceae</taxon>
        <taxon>Acinetobacter</taxon>
    </lineage>
</organism>
<dbReference type="GeneID" id="69464640"/>
<name>A0A0A8TNL1_ACIBZ</name>
<dbReference type="PANTHER" id="PTHR42997:SF1">
    <property type="entry name" value="AP-4-A PHOSPHORYLASE"/>
    <property type="match status" value="1"/>
</dbReference>
<dbReference type="KEGG" id="aber:BSR55_20860"/>
<evidence type="ECO:0000313" key="2">
    <source>
        <dbReference type="Proteomes" id="UP000644140"/>
    </source>
</evidence>
<dbReference type="Gene3D" id="3.30.428.10">
    <property type="entry name" value="HIT-like"/>
    <property type="match status" value="1"/>
</dbReference>
<dbReference type="Pfam" id="PF01230">
    <property type="entry name" value="HIT"/>
    <property type="match status" value="1"/>
</dbReference>
<protein>
    <submittedName>
        <fullName evidence="1">HIT family protein</fullName>
    </submittedName>
</protein>
<evidence type="ECO:0000313" key="1">
    <source>
        <dbReference type="EMBL" id="UUN97961.1"/>
    </source>
</evidence>
<dbReference type="RefSeq" id="WP_004825828.1">
    <property type="nucleotide sequence ID" value="NZ_BBLJ01000015.1"/>
</dbReference>
<dbReference type="AlphaFoldDB" id="A0A0A8TNL1"/>
<dbReference type="eggNOG" id="COG0537">
    <property type="taxonomic scope" value="Bacteria"/>
</dbReference>
<reference evidence="1" key="1">
    <citation type="submission" date="2022-02" db="EMBL/GenBank/DDBJ databases">
        <title>Characterization of Tn125 harboring carbapenem-resistant Acinetobacter bereziniae clinical isolates.</title>
        <authorList>
            <person name="Wong N.-K."/>
            <person name="Pan Q."/>
        </authorList>
    </citation>
    <scope>NUCLEOTIDE SEQUENCE</scope>
    <source>
        <strain evidence="1">GD03393</strain>
    </source>
</reference>
<dbReference type="GO" id="GO:0003824">
    <property type="term" value="F:catalytic activity"/>
    <property type="evidence" value="ECO:0007669"/>
    <property type="project" value="InterPro"/>
</dbReference>
<dbReference type="EMBL" id="CP092085">
    <property type="protein sequence ID" value="UUN97961.1"/>
    <property type="molecule type" value="Genomic_DNA"/>
</dbReference>